<keyword evidence="5" id="KW-0496">Mitochondrion</keyword>
<sequence>MIRIVSVSERLSSVWASRPQWSSLESAIVSPYVSQRPRVLKAFQRPRCISSCGSFKAQHWEDPRFATPSNNPHHDDSYSTPVLITQPSTNGSLAVPREAYDLEEEAGQSPFPDIQEEQKHRTNFYRTIEDGQPDLLMIAMTDPRSAGLVGSLPQTTFLEALHRLSPAHFVEPYRDLHHPLHSWSTLLDGLKRAEEHFDDFVANLLTIVEFRTAVQPLHLEEYTHLLDCARSMGNEPFATQIWKAMERRGIAPSTTCYNHYMEALVWDHCYTGKEAYRLRMLPRHYYKRRKRTACVGWRGYGTGTPNSVRHAVLEIFNTMLREGHLPDERTYINLLIAGARVGHTKGISLVLKTIWNIDIPSMKAQQAPDNSKLPQLTSYDPWSALHPTENLLFAVAHALGTNNDMSSAIRAIQLISSKYNIPISQRVWLDLLERSYVLGRARIKEQDTQHSKLANSLGRVSLGLAQSVFNASTSGPDNTSPSMQAYRFMVNISIHNGNLGECKDLLRDAYKLLHRTRLHQIEARRVVLRCMKPALEAASKQRAEGVRNPDPQLFRSPQLANAIHAYDIIRLQVYQQSYLLRRCCWSVFTTQEWSDTSHQAWQWQERPNFIEEWIDFLPETKDVHYGAETGQFTMHGRTTRWARHWTPDQYRIPVRRIAHKGKLFVPVEPRRLTEQRIWNHVLKSHKFIDGRQSPLNKLFQFETPPSAKLRADVRRLNSTWTEYPEESEWNSQKNPNAGFYGRLAALDMLKPERGIYFLDDKTWI</sequence>
<dbReference type="Proteomes" id="UP001216150">
    <property type="component" value="Unassembled WGS sequence"/>
</dbReference>
<proteinExistence type="inferred from homology"/>
<evidence type="ECO:0000256" key="2">
    <source>
        <dbReference type="ARBA" id="ARBA00006192"/>
    </source>
</evidence>
<gene>
    <name evidence="8" type="ORF">N7450_010930</name>
</gene>
<comment type="function">
    <text evidence="6">Regulates mitochondrial small subunit maturation by controlling 15S rRNA 5'-end processing. Localizes to the 5' precursor of the 15S rRNA in a position that is subsequently occupied by mS47 in the mature yeast mtSSU. Uses structure and sequence-specific RNA recognition, binding to a single-stranded region of the precursor and specifically recognizing bases -6 to -1. The exchange of Ccm1 for mS47 is coupled to the irreversible removal of precursor rRNA that is accompanied by conformational changes of the mitoribosomal proteins uS5m and mS26. These conformational changes signal completion of 5'-end rRNA processing through protection of the mature 5'-end of the 15S rRNA and stabilization of mS47. The removal of the 5' precursor together with the dissociation of Ccm1 may be catalyzed by the 5'-3' exoribonuclease Pet127. Involved in the specific removal of group I introns in mitochondrial encoded transcripts.</text>
</comment>
<accession>A0AAD6GN43</accession>
<dbReference type="Gene3D" id="1.25.40.10">
    <property type="entry name" value="Tetratricopeptide repeat domain"/>
    <property type="match status" value="1"/>
</dbReference>
<evidence type="ECO:0000256" key="6">
    <source>
        <dbReference type="ARBA" id="ARBA00044493"/>
    </source>
</evidence>
<evidence type="ECO:0000313" key="9">
    <source>
        <dbReference type="Proteomes" id="UP001216150"/>
    </source>
</evidence>
<dbReference type="GO" id="GO:0005739">
    <property type="term" value="C:mitochondrion"/>
    <property type="evidence" value="ECO:0007669"/>
    <property type="project" value="UniProtKB-SubCell"/>
</dbReference>
<comment type="similarity">
    <text evidence="2">Belongs to the CCM1 family.</text>
</comment>
<evidence type="ECO:0000256" key="7">
    <source>
        <dbReference type="ARBA" id="ARBA00044511"/>
    </source>
</evidence>
<protein>
    <submittedName>
        <fullName evidence="8">Uncharacterized protein</fullName>
    </submittedName>
</protein>
<evidence type="ECO:0000256" key="4">
    <source>
        <dbReference type="ARBA" id="ARBA00022946"/>
    </source>
</evidence>
<comment type="subcellular location">
    <subcellularLocation>
        <location evidence="1">Mitochondrion</location>
    </subcellularLocation>
</comment>
<name>A0AAD6GN43_9EURO</name>
<dbReference type="Pfam" id="PF12921">
    <property type="entry name" value="ATP13"/>
    <property type="match status" value="1"/>
</dbReference>
<evidence type="ECO:0000256" key="1">
    <source>
        <dbReference type="ARBA" id="ARBA00004173"/>
    </source>
</evidence>
<keyword evidence="4" id="KW-0809">Transit peptide</keyword>
<comment type="subunit">
    <text evidence="7">Binds to mitochondrial small subunit 15S rRNA.</text>
</comment>
<dbReference type="Pfam" id="PF13812">
    <property type="entry name" value="PPR_3"/>
    <property type="match status" value="1"/>
</dbReference>
<evidence type="ECO:0000313" key="8">
    <source>
        <dbReference type="EMBL" id="KAJ5568444.1"/>
    </source>
</evidence>
<evidence type="ECO:0000256" key="3">
    <source>
        <dbReference type="ARBA" id="ARBA00022737"/>
    </source>
</evidence>
<dbReference type="EMBL" id="JAQJAC010000010">
    <property type="protein sequence ID" value="KAJ5568444.1"/>
    <property type="molecule type" value="Genomic_DNA"/>
</dbReference>
<dbReference type="InterPro" id="IPR011990">
    <property type="entry name" value="TPR-like_helical_dom_sf"/>
</dbReference>
<dbReference type="InterPro" id="IPR002885">
    <property type="entry name" value="PPR_rpt"/>
</dbReference>
<reference evidence="8 9" key="1">
    <citation type="journal article" date="2023" name="IMA Fungus">
        <title>Comparative genomic study of the Penicillium genus elucidates a diverse pangenome and 15 lateral gene transfer events.</title>
        <authorList>
            <person name="Petersen C."/>
            <person name="Sorensen T."/>
            <person name="Nielsen M.R."/>
            <person name="Sondergaard T.E."/>
            <person name="Sorensen J.L."/>
            <person name="Fitzpatrick D.A."/>
            <person name="Frisvad J.C."/>
            <person name="Nielsen K.L."/>
        </authorList>
    </citation>
    <scope>NUCLEOTIDE SEQUENCE [LARGE SCALE GENOMIC DNA]</scope>
    <source>
        <strain evidence="8 9">IBT 29057</strain>
    </source>
</reference>
<keyword evidence="3" id="KW-0677">Repeat</keyword>
<dbReference type="PANTHER" id="PTHR47447:SF28">
    <property type="entry name" value="PENTACOTRIPEPTIDE-REPEAT REGION OF PRORP DOMAIN-CONTAINING PROTEIN"/>
    <property type="match status" value="1"/>
</dbReference>
<keyword evidence="9" id="KW-1185">Reference proteome</keyword>
<organism evidence="8 9">
    <name type="scientific">Penicillium hetheringtonii</name>
    <dbReference type="NCBI Taxonomy" id="911720"/>
    <lineage>
        <taxon>Eukaryota</taxon>
        <taxon>Fungi</taxon>
        <taxon>Dikarya</taxon>
        <taxon>Ascomycota</taxon>
        <taxon>Pezizomycotina</taxon>
        <taxon>Eurotiomycetes</taxon>
        <taxon>Eurotiomycetidae</taxon>
        <taxon>Eurotiales</taxon>
        <taxon>Aspergillaceae</taxon>
        <taxon>Penicillium</taxon>
    </lineage>
</organism>
<dbReference type="PANTHER" id="PTHR47447">
    <property type="entry name" value="OS03G0856100 PROTEIN"/>
    <property type="match status" value="1"/>
</dbReference>
<dbReference type="InterPro" id="IPR024319">
    <property type="entry name" value="ATPase_expression_mit"/>
</dbReference>
<dbReference type="AlphaFoldDB" id="A0AAD6GN43"/>
<comment type="caution">
    <text evidence="8">The sequence shown here is derived from an EMBL/GenBank/DDBJ whole genome shotgun (WGS) entry which is preliminary data.</text>
</comment>
<evidence type="ECO:0000256" key="5">
    <source>
        <dbReference type="ARBA" id="ARBA00023128"/>
    </source>
</evidence>